<dbReference type="InterPro" id="IPR047153">
    <property type="entry name" value="TRIM45/56/19-like"/>
</dbReference>
<evidence type="ECO:0000259" key="6">
    <source>
        <dbReference type="PROSITE" id="PS50089"/>
    </source>
</evidence>
<keyword evidence="9" id="KW-1185">Reference proteome</keyword>
<evidence type="ECO:0000313" key="9">
    <source>
        <dbReference type="Proteomes" id="UP001195483"/>
    </source>
</evidence>
<dbReference type="PROSITE" id="PS00518">
    <property type="entry name" value="ZF_RING_1"/>
    <property type="match status" value="1"/>
</dbReference>
<dbReference type="PANTHER" id="PTHR25462">
    <property type="entry name" value="BONUS, ISOFORM C-RELATED"/>
    <property type="match status" value="1"/>
</dbReference>
<feature type="coiled-coil region" evidence="5">
    <location>
        <begin position="254"/>
        <end position="296"/>
    </location>
</feature>
<gene>
    <name evidence="8" type="ORF">CHS0354_022434</name>
</gene>
<dbReference type="InterPro" id="IPR017907">
    <property type="entry name" value="Znf_RING_CS"/>
</dbReference>
<feature type="domain" description="B box-type" evidence="7">
    <location>
        <begin position="104"/>
        <end position="151"/>
    </location>
</feature>
<reference evidence="8" key="1">
    <citation type="journal article" date="2021" name="Genome Biol. Evol.">
        <title>A High-Quality Reference Genome for a Parasitic Bivalve with Doubly Uniparental Inheritance (Bivalvia: Unionida).</title>
        <authorList>
            <person name="Smith C.H."/>
        </authorList>
    </citation>
    <scope>NUCLEOTIDE SEQUENCE</scope>
    <source>
        <strain evidence="8">CHS0354</strain>
    </source>
</reference>
<feature type="domain" description="B box-type" evidence="7">
    <location>
        <begin position="166"/>
        <end position="207"/>
    </location>
</feature>
<proteinExistence type="predicted"/>
<dbReference type="InterPro" id="IPR001841">
    <property type="entry name" value="Znf_RING"/>
</dbReference>
<dbReference type="SMART" id="SM00336">
    <property type="entry name" value="BBOX"/>
    <property type="match status" value="2"/>
</dbReference>
<feature type="domain" description="RING-type" evidence="6">
    <location>
        <begin position="27"/>
        <end position="70"/>
    </location>
</feature>
<dbReference type="Gene3D" id="3.30.40.10">
    <property type="entry name" value="Zinc/RING finger domain, C3HC4 (zinc finger)"/>
    <property type="match status" value="1"/>
</dbReference>
<evidence type="ECO:0000313" key="8">
    <source>
        <dbReference type="EMBL" id="KAK3599862.1"/>
    </source>
</evidence>
<sequence>MPHTVKMSKNIDMNAKQALQDYRNLDCCFCKDCLRDPRLLPCLHSVCRKCLVQILDSNKSRDHINCPTCDEDICIPENGEDGFEKNYFTDGLLSIYTAKTAKDIRCKICELQKKDKFAIYTCLDCGDFLCDDCSKAHCMTRMTIEHKVEPLEEVATGSHDKTIRAKRVIPCKEHKSDIIKYFCETCFVPICRECQLQYHVGHSCTAVAEAQTIRRSGIATNAQNLGQKLGGLKKVENSVNITLEDIEKREKDLAEGVQRTAKKLIDQIEKEKAEILESLGRSMNEQRQLCNEKKKEIQQVYSVIEDSIKFCNDLVGNGKDEEVLYLEPIIRKRLKALQSKKTGESPMKWKPPDIRFRNIFLNIDRIGLFELTFAREFARHSEAPIKFGSRHVAALHLVKRLSMTAKEDEFEARATGLACLPGDYIVVGDYENRKIKIFTKQGAFVETIANCKPISLATCHDTLASSDQLSLNLISFDKSFKRKISLESTGSSYPLASMMDQYFIVANNRNISFQIYDIHGDLVQDIIPVKGSKVKNPVFVTGNSKGHIIVSDWLTNTVIIFDQSGKTIKDFKLKGKTPKPWLPGSLCVDQFDNIFVSDYSRSRIIVLNPQGEYMFEYQTRRDDLDRPRCMACDGMGHLFIAGKGGLLNVYACEYA</sequence>
<evidence type="ECO:0000256" key="5">
    <source>
        <dbReference type="SAM" id="Coils"/>
    </source>
</evidence>
<protein>
    <submittedName>
        <fullName evidence="8">Uncharacterized protein</fullName>
    </submittedName>
</protein>
<dbReference type="Proteomes" id="UP001195483">
    <property type="component" value="Unassembled WGS sequence"/>
</dbReference>
<dbReference type="SUPFAM" id="SSF57850">
    <property type="entry name" value="RING/U-box"/>
    <property type="match status" value="1"/>
</dbReference>
<dbReference type="Pfam" id="PF00643">
    <property type="entry name" value="zf-B_box"/>
    <property type="match status" value="1"/>
</dbReference>
<keyword evidence="2 4" id="KW-0863">Zinc-finger</keyword>
<keyword evidence="1" id="KW-0479">Metal-binding</keyword>
<dbReference type="SUPFAM" id="SSF101898">
    <property type="entry name" value="NHL repeat"/>
    <property type="match status" value="1"/>
</dbReference>
<dbReference type="InterPro" id="IPR013083">
    <property type="entry name" value="Znf_RING/FYVE/PHD"/>
</dbReference>
<dbReference type="Gene3D" id="3.30.160.60">
    <property type="entry name" value="Classic Zinc Finger"/>
    <property type="match status" value="1"/>
</dbReference>
<dbReference type="AlphaFoldDB" id="A0AAE0SXH4"/>
<dbReference type="PROSITE" id="PS50119">
    <property type="entry name" value="ZF_BBOX"/>
    <property type="match status" value="2"/>
</dbReference>
<keyword evidence="3" id="KW-0862">Zinc</keyword>
<evidence type="ECO:0000256" key="4">
    <source>
        <dbReference type="PROSITE-ProRule" id="PRU00024"/>
    </source>
</evidence>
<reference evidence="8" key="2">
    <citation type="journal article" date="2021" name="Genome Biol. Evol.">
        <title>Developing a high-quality reference genome for a parasitic bivalve with doubly uniparental inheritance (Bivalvia: Unionida).</title>
        <authorList>
            <person name="Smith C.H."/>
        </authorList>
    </citation>
    <scope>NUCLEOTIDE SEQUENCE</scope>
    <source>
        <strain evidence="8">CHS0354</strain>
        <tissue evidence="8">Mantle</tissue>
    </source>
</reference>
<reference evidence="8" key="3">
    <citation type="submission" date="2023-05" db="EMBL/GenBank/DDBJ databases">
        <authorList>
            <person name="Smith C.H."/>
        </authorList>
    </citation>
    <scope>NUCLEOTIDE SEQUENCE</scope>
    <source>
        <strain evidence="8">CHS0354</strain>
        <tissue evidence="8">Mantle</tissue>
    </source>
</reference>
<comment type="caution">
    <text evidence="8">The sequence shown here is derived from an EMBL/GenBank/DDBJ whole genome shotgun (WGS) entry which is preliminary data.</text>
</comment>
<dbReference type="SMART" id="SM00184">
    <property type="entry name" value="RING"/>
    <property type="match status" value="1"/>
</dbReference>
<dbReference type="GO" id="GO:0008270">
    <property type="term" value="F:zinc ion binding"/>
    <property type="evidence" value="ECO:0007669"/>
    <property type="project" value="UniProtKB-KW"/>
</dbReference>
<dbReference type="Gene3D" id="4.10.830.40">
    <property type="match status" value="1"/>
</dbReference>
<organism evidence="8 9">
    <name type="scientific">Potamilus streckersoni</name>
    <dbReference type="NCBI Taxonomy" id="2493646"/>
    <lineage>
        <taxon>Eukaryota</taxon>
        <taxon>Metazoa</taxon>
        <taxon>Spiralia</taxon>
        <taxon>Lophotrochozoa</taxon>
        <taxon>Mollusca</taxon>
        <taxon>Bivalvia</taxon>
        <taxon>Autobranchia</taxon>
        <taxon>Heteroconchia</taxon>
        <taxon>Palaeoheterodonta</taxon>
        <taxon>Unionida</taxon>
        <taxon>Unionoidea</taxon>
        <taxon>Unionidae</taxon>
        <taxon>Ambleminae</taxon>
        <taxon>Lampsilini</taxon>
        <taxon>Potamilus</taxon>
    </lineage>
</organism>
<dbReference type="InterPro" id="IPR000315">
    <property type="entry name" value="Znf_B-box"/>
</dbReference>
<evidence type="ECO:0000256" key="2">
    <source>
        <dbReference type="ARBA" id="ARBA00022771"/>
    </source>
</evidence>
<evidence type="ECO:0000256" key="3">
    <source>
        <dbReference type="ARBA" id="ARBA00022833"/>
    </source>
</evidence>
<dbReference type="InterPro" id="IPR011042">
    <property type="entry name" value="6-blade_b-propeller_TolB-like"/>
</dbReference>
<dbReference type="EMBL" id="JAEAOA010001358">
    <property type="protein sequence ID" value="KAK3599862.1"/>
    <property type="molecule type" value="Genomic_DNA"/>
</dbReference>
<dbReference type="SUPFAM" id="SSF57845">
    <property type="entry name" value="B-box zinc-binding domain"/>
    <property type="match status" value="1"/>
</dbReference>
<evidence type="ECO:0000256" key="1">
    <source>
        <dbReference type="ARBA" id="ARBA00022723"/>
    </source>
</evidence>
<dbReference type="Gene3D" id="2.40.10.500">
    <property type="match status" value="1"/>
</dbReference>
<dbReference type="PANTHER" id="PTHR25462:SF296">
    <property type="entry name" value="MEIOTIC P26, ISOFORM F"/>
    <property type="match status" value="1"/>
</dbReference>
<accession>A0AAE0SXH4</accession>
<evidence type="ECO:0000259" key="7">
    <source>
        <dbReference type="PROSITE" id="PS50119"/>
    </source>
</evidence>
<name>A0AAE0SXH4_9BIVA</name>
<dbReference type="PROSITE" id="PS50089">
    <property type="entry name" value="ZF_RING_2"/>
    <property type="match status" value="1"/>
</dbReference>
<keyword evidence="5" id="KW-0175">Coiled coil</keyword>
<dbReference type="Gene3D" id="2.120.10.30">
    <property type="entry name" value="TolB, C-terminal domain"/>
    <property type="match status" value="1"/>
</dbReference>